<accession>A0A382QZJ5</accession>
<evidence type="ECO:0000313" key="1">
    <source>
        <dbReference type="EMBL" id="SVC89761.1"/>
    </source>
</evidence>
<sequence>MQAKVLLVGLLMLSASLAGCFKEDPPPSPPEEPSLPDGIFLTGPNGENLSLALYQPLNLSFVFSSVGEDGAEPSIGVTSSGCVFFTAFEKVMRSCDHGQSWEDVAGWMCAFQTNDPWGWVDPVTDRIFNVQMQGLETS</sequence>
<dbReference type="EMBL" id="UINC01117376">
    <property type="protein sequence ID" value="SVC89761.1"/>
    <property type="molecule type" value="Genomic_DNA"/>
</dbReference>
<proteinExistence type="predicted"/>
<reference evidence="1" key="1">
    <citation type="submission" date="2018-05" db="EMBL/GenBank/DDBJ databases">
        <authorList>
            <person name="Lanie J.A."/>
            <person name="Ng W.-L."/>
            <person name="Kazmierczak K.M."/>
            <person name="Andrzejewski T.M."/>
            <person name="Davidsen T.M."/>
            <person name="Wayne K.J."/>
            <person name="Tettelin H."/>
            <person name="Glass J.I."/>
            <person name="Rusch D."/>
            <person name="Podicherti R."/>
            <person name="Tsui H.-C.T."/>
            <person name="Winkler M.E."/>
        </authorList>
    </citation>
    <scope>NUCLEOTIDE SEQUENCE</scope>
</reference>
<feature type="non-terminal residue" evidence="1">
    <location>
        <position position="138"/>
    </location>
</feature>
<dbReference type="AlphaFoldDB" id="A0A382QZJ5"/>
<dbReference type="PROSITE" id="PS51257">
    <property type="entry name" value="PROKAR_LIPOPROTEIN"/>
    <property type="match status" value="1"/>
</dbReference>
<name>A0A382QZJ5_9ZZZZ</name>
<protein>
    <submittedName>
        <fullName evidence="1">Uncharacterized protein</fullName>
    </submittedName>
</protein>
<organism evidence="1">
    <name type="scientific">marine metagenome</name>
    <dbReference type="NCBI Taxonomy" id="408172"/>
    <lineage>
        <taxon>unclassified sequences</taxon>
        <taxon>metagenomes</taxon>
        <taxon>ecological metagenomes</taxon>
    </lineage>
</organism>
<gene>
    <name evidence="1" type="ORF">METZ01_LOCUS342615</name>
</gene>